<gene>
    <name evidence="1" type="ORF">K443DRAFT_659243</name>
</gene>
<name>A0A0C9XB72_9AGAR</name>
<sequence length="483" mass="55712">MNENMKDNLKPFPSLSHLLLALPSSNTEHITTETLKFYTEKGHMLDAGVISQHLSDDIKRVSWLESFPASYFKDLADTRQRIAYQRFLLSPIHRLPPEILQSIFLACLPEGFIEANLNTAPLLLCQICKYWWDVALTLPLLWVSFKVRHFSTGTCSPAFPLTELWLDPDDVWSLIRLFFQHLSRWKSVHMCLRELLYYDCLLPLKCEVSTGLSPVLKNLELCFPPGSVVHPQVSDLGFRNLGDIVPMIWTSSPQLHMLTLNATGSRHILEILKTCPNYPNIRDCEFHVIDDRVFMLPNEKLTLPHLHTLNIRVWRWSQFGFQDFIERSSCSIEEFSMINIPISPRKLLHALEHIGTAVKILRIHIYPQKPTEKPISEAILLGIASYLLVPNLEVLVLSCDGMDPNDYQLFLEMIMSRLGWQLLICLSADKDTAHMHMENIKWIKSLRKYGVDVKDDSAWLRTFKPRRVNITSSPWTLNAIFVA</sequence>
<dbReference type="OrthoDB" id="2269034at2759"/>
<reference evidence="1 2" key="1">
    <citation type="submission" date="2014-04" db="EMBL/GenBank/DDBJ databases">
        <authorList>
            <consortium name="DOE Joint Genome Institute"/>
            <person name="Kuo A."/>
            <person name="Kohler A."/>
            <person name="Nagy L.G."/>
            <person name="Floudas D."/>
            <person name="Copeland A."/>
            <person name="Barry K.W."/>
            <person name="Cichocki N."/>
            <person name="Veneault-Fourrey C."/>
            <person name="LaButti K."/>
            <person name="Lindquist E.A."/>
            <person name="Lipzen A."/>
            <person name="Lundell T."/>
            <person name="Morin E."/>
            <person name="Murat C."/>
            <person name="Sun H."/>
            <person name="Tunlid A."/>
            <person name="Henrissat B."/>
            <person name="Grigoriev I.V."/>
            <person name="Hibbett D.S."/>
            <person name="Martin F."/>
            <person name="Nordberg H.P."/>
            <person name="Cantor M.N."/>
            <person name="Hua S.X."/>
        </authorList>
    </citation>
    <scope>NUCLEOTIDE SEQUENCE [LARGE SCALE GENOMIC DNA]</scope>
    <source>
        <strain evidence="1 2">LaAM-08-1</strain>
    </source>
</reference>
<protein>
    <recommendedName>
        <fullName evidence="3">F-box domain-containing protein</fullName>
    </recommendedName>
</protein>
<dbReference type="AlphaFoldDB" id="A0A0C9XB72"/>
<evidence type="ECO:0000313" key="1">
    <source>
        <dbReference type="EMBL" id="KIK02171.1"/>
    </source>
</evidence>
<proteinExistence type="predicted"/>
<organism evidence="1 2">
    <name type="scientific">Laccaria amethystina LaAM-08-1</name>
    <dbReference type="NCBI Taxonomy" id="1095629"/>
    <lineage>
        <taxon>Eukaryota</taxon>
        <taxon>Fungi</taxon>
        <taxon>Dikarya</taxon>
        <taxon>Basidiomycota</taxon>
        <taxon>Agaricomycotina</taxon>
        <taxon>Agaricomycetes</taxon>
        <taxon>Agaricomycetidae</taxon>
        <taxon>Agaricales</taxon>
        <taxon>Agaricineae</taxon>
        <taxon>Hydnangiaceae</taxon>
        <taxon>Laccaria</taxon>
    </lineage>
</organism>
<accession>A0A0C9XB72</accession>
<evidence type="ECO:0008006" key="3">
    <source>
        <dbReference type="Google" id="ProtNLM"/>
    </source>
</evidence>
<reference evidence="2" key="2">
    <citation type="submission" date="2015-01" db="EMBL/GenBank/DDBJ databases">
        <title>Evolutionary Origins and Diversification of the Mycorrhizal Mutualists.</title>
        <authorList>
            <consortium name="DOE Joint Genome Institute"/>
            <consortium name="Mycorrhizal Genomics Consortium"/>
            <person name="Kohler A."/>
            <person name="Kuo A."/>
            <person name="Nagy L.G."/>
            <person name="Floudas D."/>
            <person name="Copeland A."/>
            <person name="Barry K.W."/>
            <person name="Cichocki N."/>
            <person name="Veneault-Fourrey C."/>
            <person name="LaButti K."/>
            <person name="Lindquist E.A."/>
            <person name="Lipzen A."/>
            <person name="Lundell T."/>
            <person name="Morin E."/>
            <person name="Murat C."/>
            <person name="Riley R."/>
            <person name="Ohm R."/>
            <person name="Sun H."/>
            <person name="Tunlid A."/>
            <person name="Henrissat B."/>
            <person name="Grigoriev I.V."/>
            <person name="Hibbett D.S."/>
            <person name="Martin F."/>
        </authorList>
    </citation>
    <scope>NUCLEOTIDE SEQUENCE [LARGE SCALE GENOMIC DNA]</scope>
    <source>
        <strain evidence="2">LaAM-08-1</strain>
    </source>
</reference>
<dbReference type="EMBL" id="KN838596">
    <property type="protein sequence ID" value="KIK02171.1"/>
    <property type="molecule type" value="Genomic_DNA"/>
</dbReference>
<keyword evidence="2" id="KW-1185">Reference proteome</keyword>
<dbReference type="HOGENOM" id="CLU_018544_10_0_1"/>
<dbReference type="Proteomes" id="UP000054477">
    <property type="component" value="Unassembled WGS sequence"/>
</dbReference>
<evidence type="ECO:0000313" key="2">
    <source>
        <dbReference type="Proteomes" id="UP000054477"/>
    </source>
</evidence>
<dbReference type="STRING" id="1095629.A0A0C9XB72"/>